<keyword evidence="1" id="KW-1133">Transmembrane helix</keyword>
<sequence>MTDSKPAKEARRFDAERLNNLVQTAAIIAAGAWGVYTFIYEARIKPGLEPPAVSVTATLVMAGERDDHVAIRSTVMRKNVGQAGVRVLGLTYNVIGVRARFGEDSKPAGTTGRGNRVTDTTGYRLDEPGTVLLRQGTLFAGATDDDSSPSDLAPGEAVSRDLIVYVDRRQSDLVRFEVSLVYEKADDPAVKLRFDEAAHGRLALVPQVDCHADPEPCQPLKTTDFGVEFSLW</sequence>
<keyword evidence="1" id="KW-0812">Transmembrane</keyword>
<dbReference type="Proteomes" id="UP001055101">
    <property type="component" value="Unassembled WGS sequence"/>
</dbReference>
<reference evidence="2" key="2">
    <citation type="submission" date="2021-08" db="EMBL/GenBank/DDBJ databases">
        <authorList>
            <person name="Tani A."/>
            <person name="Ola A."/>
            <person name="Ogura Y."/>
            <person name="Katsura K."/>
            <person name="Hayashi T."/>
        </authorList>
    </citation>
    <scope>NUCLEOTIDE SEQUENCE</scope>
    <source>
        <strain evidence="2">DSM 23674</strain>
    </source>
</reference>
<reference evidence="2" key="1">
    <citation type="journal article" date="2021" name="Front. Microbiol.">
        <title>Comprehensive Comparative Genomics and Phenotyping of Methylobacterium Species.</title>
        <authorList>
            <person name="Alessa O."/>
            <person name="Ogura Y."/>
            <person name="Fujitani Y."/>
            <person name="Takami H."/>
            <person name="Hayashi T."/>
            <person name="Sahin N."/>
            <person name="Tani A."/>
        </authorList>
    </citation>
    <scope>NUCLEOTIDE SEQUENCE</scope>
    <source>
        <strain evidence="2">DSM 23674</strain>
    </source>
</reference>
<keyword evidence="3" id="KW-1185">Reference proteome</keyword>
<feature type="transmembrane region" description="Helical" evidence="1">
    <location>
        <begin position="21"/>
        <end position="40"/>
    </location>
</feature>
<accession>A0ABQ4TUK2</accession>
<dbReference type="EMBL" id="BPRA01000025">
    <property type="protein sequence ID" value="GJE57653.1"/>
    <property type="molecule type" value="Genomic_DNA"/>
</dbReference>
<evidence type="ECO:0000256" key="1">
    <source>
        <dbReference type="SAM" id="Phobius"/>
    </source>
</evidence>
<evidence type="ECO:0000313" key="2">
    <source>
        <dbReference type="EMBL" id="GJE57653.1"/>
    </source>
</evidence>
<protein>
    <recommendedName>
        <fullName evidence="4">DUF3108 domain-containing protein</fullName>
    </recommendedName>
</protein>
<dbReference type="RefSeq" id="WP_238232809.1">
    <property type="nucleotide sequence ID" value="NZ_BPRA01000025.1"/>
</dbReference>
<evidence type="ECO:0000313" key="3">
    <source>
        <dbReference type="Proteomes" id="UP001055101"/>
    </source>
</evidence>
<evidence type="ECO:0008006" key="4">
    <source>
        <dbReference type="Google" id="ProtNLM"/>
    </source>
</evidence>
<proteinExistence type="predicted"/>
<name>A0ABQ4TUK2_9HYPH</name>
<organism evidence="2 3">
    <name type="scientific">Methylobacterium thuringiense</name>
    <dbReference type="NCBI Taxonomy" id="1003091"/>
    <lineage>
        <taxon>Bacteria</taxon>
        <taxon>Pseudomonadati</taxon>
        <taxon>Pseudomonadota</taxon>
        <taxon>Alphaproteobacteria</taxon>
        <taxon>Hyphomicrobiales</taxon>
        <taxon>Methylobacteriaceae</taxon>
        <taxon>Methylobacterium</taxon>
    </lineage>
</organism>
<gene>
    <name evidence="2" type="ORF">EKPJFOCH_4171</name>
</gene>
<keyword evidence="1" id="KW-0472">Membrane</keyword>
<comment type="caution">
    <text evidence="2">The sequence shown here is derived from an EMBL/GenBank/DDBJ whole genome shotgun (WGS) entry which is preliminary data.</text>
</comment>